<feature type="region of interest" description="Disordered" evidence="1">
    <location>
        <begin position="28"/>
        <end position="140"/>
    </location>
</feature>
<evidence type="ECO:0000313" key="4">
    <source>
        <dbReference type="Proteomes" id="UP000292039"/>
    </source>
</evidence>
<dbReference type="Proteomes" id="UP000292039">
    <property type="component" value="Unassembled WGS sequence"/>
</dbReference>
<feature type="signal peptide" evidence="2">
    <location>
        <begin position="1"/>
        <end position="28"/>
    </location>
</feature>
<dbReference type="RefSeq" id="WP_130486589.1">
    <property type="nucleotide sequence ID" value="NZ_CBCSEB010000002.1"/>
</dbReference>
<feature type="chain" id="PRO_5030098237" evidence="2">
    <location>
        <begin position="29"/>
        <end position="203"/>
    </location>
</feature>
<dbReference type="EMBL" id="SGWZ01000001">
    <property type="protein sequence ID" value="RZS73710.1"/>
    <property type="molecule type" value="Genomic_DNA"/>
</dbReference>
<proteinExistence type="predicted"/>
<organism evidence="3 4">
    <name type="scientific">Kerstersia gyiorum</name>
    <dbReference type="NCBI Taxonomy" id="206506"/>
    <lineage>
        <taxon>Bacteria</taxon>
        <taxon>Pseudomonadati</taxon>
        <taxon>Pseudomonadota</taxon>
        <taxon>Betaproteobacteria</taxon>
        <taxon>Burkholderiales</taxon>
        <taxon>Alcaligenaceae</taxon>
        <taxon>Kerstersia</taxon>
    </lineage>
</organism>
<sequence length="203" mass="22736">MAHPYFRSVAIFVLSSCATAGVSTSLQAQPYNEQHSRVQRDEPRRDARRTIHGPTTDNHHADQQNQHEHSHGHGNRAGQKGLQDPFRDNSSRNHIEHARDTGRAHPGSHRVTSHRPQQGPAWRDGPPIHAGRAPWHLPDPSPRFQRGGLLPAPYAGPGYYVAHPRHHGLRPPPHGQRWVRIGADYLLITIATGLIIDLVIHPR</sequence>
<gene>
    <name evidence="3" type="ORF">EV679_0914</name>
</gene>
<name>A0A4Q7MZS8_9BURK</name>
<evidence type="ECO:0000313" key="3">
    <source>
        <dbReference type="EMBL" id="RZS73710.1"/>
    </source>
</evidence>
<dbReference type="Pfam" id="PF11776">
    <property type="entry name" value="RcnB"/>
    <property type="match status" value="1"/>
</dbReference>
<evidence type="ECO:0000256" key="2">
    <source>
        <dbReference type="SAM" id="SignalP"/>
    </source>
</evidence>
<comment type="caution">
    <text evidence="3">The sequence shown here is derived from an EMBL/GenBank/DDBJ whole genome shotgun (WGS) entry which is preliminary data.</text>
</comment>
<feature type="compositionally biased region" description="Basic and acidic residues" evidence="1">
    <location>
        <begin position="85"/>
        <end position="103"/>
    </location>
</feature>
<dbReference type="InterPro" id="IPR024572">
    <property type="entry name" value="RcnB"/>
</dbReference>
<dbReference type="Gene3D" id="3.10.450.160">
    <property type="entry name" value="inner membrane protein cigr"/>
    <property type="match status" value="1"/>
</dbReference>
<reference evidence="3 4" key="1">
    <citation type="submission" date="2019-02" db="EMBL/GenBank/DDBJ databases">
        <title>Genomic Encyclopedia of Type Strains, Phase IV (KMG-IV): sequencing the most valuable type-strain genomes for metagenomic binning, comparative biology and taxonomic classification.</title>
        <authorList>
            <person name="Goeker M."/>
        </authorList>
    </citation>
    <scope>NUCLEOTIDE SEQUENCE [LARGE SCALE GENOMIC DNA]</scope>
    <source>
        <strain evidence="3 4">DSM 16618</strain>
    </source>
</reference>
<protein>
    <submittedName>
        <fullName evidence="3">Nickel/cobalt transporter regulator</fullName>
    </submittedName>
</protein>
<evidence type="ECO:0000256" key="1">
    <source>
        <dbReference type="SAM" id="MobiDB-lite"/>
    </source>
</evidence>
<feature type="compositionally biased region" description="Basic and acidic residues" evidence="1">
    <location>
        <begin position="34"/>
        <end position="49"/>
    </location>
</feature>
<dbReference type="AlphaFoldDB" id="A0A4Q7MZS8"/>
<accession>A0A4Q7MZS8</accession>
<feature type="compositionally biased region" description="Basic and acidic residues" evidence="1">
    <location>
        <begin position="57"/>
        <end position="71"/>
    </location>
</feature>
<keyword evidence="2" id="KW-0732">Signal</keyword>